<dbReference type="InterPro" id="IPR032816">
    <property type="entry name" value="VTT_dom"/>
</dbReference>
<dbReference type="PANTHER" id="PTHR12677">
    <property type="entry name" value="GOLGI APPARATUS MEMBRANE PROTEIN TVP38-RELATED"/>
    <property type="match status" value="1"/>
</dbReference>
<evidence type="ECO:0000256" key="4">
    <source>
        <dbReference type="ARBA" id="ARBA00022692"/>
    </source>
</evidence>
<comment type="subcellular location">
    <subcellularLocation>
        <location evidence="1 7">Cell membrane</location>
        <topology evidence="1 7">Multi-pass membrane protein</topology>
    </subcellularLocation>
</comment>
<dbReference type="GO" id="GO:0005886">
    <property type="term" value="C:plasma membrane"/>
    <property type="evidence" value="ECO:0007669"/>
    <property type="project" value="UniProtKB-SubCell"/>
</dbReference>
<evidence type="ECO:0000256" key="5">
    <source>
        <dbReference type="ARBA" id="ARBA00022989"/>
    </source>
</evidence>
<dbReference type="EMBL" id="QFOZ01000001">
    <property type="protein sequence ID" value="PZP89963.1"/>
    <property type="molecule type" value="Genomic_DNA"/>
</dbReference>
<dbReference type="RefSeq" id="WP_290595244.1">
    <property type="nucleotide sequence ID" value="NZ_CAKZIO010000003.1"/>
</dbReference>
<protein>
    <recommendedName>
        <fullName evidence="7">TVP38/TMEM64 family membrane protein</fullName>
    </recommendedName>
</protein>
<dbReference type="Proteomes" id="UP000248606">
    <property type="component" value="Unassembled WGS sequence"/>
</dbReference>
<dbReference type="PANTHER" id="PTHR12677:SF59">
    <property type="entry name" value="GOLGI APPARATUS MEMBRANE PROTEIN TVP38-RELATED"/>
    <property type="match status" value="1"/>
</dbReference>
<feature type="domain" description="VTT" evidence="8">
    <location>
        <begin position="91"/>
        <end position="208"/>
    </location>
</feature>
<evidence type="ECO:0000259" key="8">
    <source>
        <dbReference type="Pfam" id="PF09335"/>
    </source>
</evidence>
<dbReference type="AlphaFoldDB" id="A0A2W5IG25"/>
<evidence type="ECO:0000256" key="6">
    <source>
        <dbReference type="ARBA" id="ARBA00023136"/>
    </source>
</evidence>
<dbReference type="InterPro" id="IPR015414">
    <property type="entry name" value="TMEM64"/>
</dbReference>
<keyword evidence="6 7" id="KW-0472">Membrane</keyword>
<feature type="transmembrane region" description="Helical" evidence="7">
    <location>
        <begin position="185"/>
        <end position="205"/>
    </location>
</feature>
<reference evidence="9 10" key="1">
    <citation type="submission" date="2017-08" db="EMBL/GenBank/DDBJ databases">
        <title>Infants hospitalized years apart are colonized by the same room-sourced microbial strains.</title>
        <authorList>
            <person name="Brooks B."/>
            <person name="Olm M.R."/>
            <person name="Firek B.A."/>
            <person name="Baker R."/>
            <person name="Thomas B.C."/>
            <person name="Morowitz M.J."/>
            <person name="Banfield J.F."/>
        </authorList>
    </citation>
    <scope>NUCLEOTIDE SEQUENCE [LARGE SCALE GENOMIC DNA]</scope>
    <source>
        <strain evidence="9">S2_006_000_R1_57</strain>
    </source>
</reference>
<dbReference type="Pfam" id="PF09335">
    <property type="entry name" value="VTT_dom"/>
    <property type="match status" value="1"/>
</dbReference>
<feature type="transmembrane region" description="Helical" evidence="7">
    <location>
        <begin position="157"/>
        <end position="179"/>
    </location>
</feature>
<feature type="transmembrane region" description="Helical" evidence="7">
    <location>
        <begin position="217"/>
        <end position="235"/>
    </location>
</feature>
<keyword evidence="5 7" id="KW-1133">Transmembrane helix</keyword>
<feature type="transmembrane region" description="Helical" evidence="7">
    <location>
        <begin position="74"/>
        <end position="91"/>
    </location>
</feature>
<sequence>MAEKPVSGVRVALRRLWSLLCYICREIWAGFRSAPLWKQLIIPIVIVVGILLLFLTDVPPLIVVRHGVARLGRWFPFVFFLCYVLLTLFPIPRTFFTLISGILFPPLLALAVCLGATVLSAVVACALTRYVFRGWVEEHLHHPMLDALNERLEKRGWLAVGSLRLIPFVPFSVLNYAAALTPVRMLPFAVATLVCSAPGTTAGVLFGEAAVGHANPWVILVGLCCCAMGIVGLVIDAKMPVTTSLREPPAPSQNQ</sequence>
<evidence type="ECO:0000256" key="2">
    <source>
        <dbReference type="ARBA" id="ARBA00008640"/>
    </source>
</evidence>
<comment type="caution">
    <text evidence="9">The sequence shown here is derived from an EMBL/GenBank/DDBJ whole genome shotgun (WGS) entry which is preliminary data.</text>
</comment>
<feature type="transmembrane region" description="Helical" evidence="7">
    <location>
        <begin position="103"/>
        <end position="127"/>
    </location>
</feature>
<keyword evidence="4 7" id="KW-0812">Transmembrane</keyword>
<feature type="transmembrane region" description="Helical" evidence="7">
    <location>
        <begin position="40"/>
        <end position="62"/>
    </location>
</feature>
<accession>A0A2W5IG25</accession>
<name>A0A2W5IG25_9ACTN</name>
<gene>
    <name evidence="9" type="ORF">DI579_02075</name>
</gene>
<organism evidence="9 10">
    <name type="scientific">Lawsonella clevelandensis</name>
    <dbReference type="NCBI Taxonomy" id="1528099"/>
    <lineage>
        <taxon>Bacteria</taxon>
        <taxon>Bacillati</taxon>
        <taxon>Actinomycetota</taxon>
        <taxon>Actinomycetes</taxon>
        <taxon>Mycobacteriales</taxon>
        <taxon>Lawsonellaceae</taxon>
        <taxon>Lawsonella</taxon>
    </lineage>
</organism>
<comment type="similarity">
    <text evidence="2 7">Belongs to the TVP38/TMEM64 family.</text>
</comment>
<evidence type="ECO:0000313" key="10">
    <source>
        <dbReference type="Proteomes" id="UP000248606"/>
    </source>
</evidence>
<evidence type="ECO:0000256" key="3">
    <source>
        <dbReference type="ARBA" id="ARBA00022475"/>
    </source>
</evidence>
<evidence type="ECO:0000256" key="7">
    <source>
        <dbReference type="RuleBase" id="RU366058"/>
    </source>
</evidence>
<evidence type="ECO:0000313" key="9">
    <source>
        <dbReference type="EMBL" id="PZP89963.1"/>
    </source>
</evidence>
<evidence type="ECO:0000256" key="1">
    <source>
        <dbReference type="ARBA" id="ARBA00004651"/>
    </source>
</evidence>
<keyword evidence="3 7" id="KW-1003">Cell membrane</keyword>
<proteinExistence type="inferred from homology"/>